<dbReference type="PANTHER" id="PTHR10695">
    <property type="entry name" value="DEPHOSPHO-COA KINASE-RELATED"/>
    <property type="match status" value="1"/>
</dbReference>
<dbReference type="NCBIfam" id="TIGR00152">
    <property type="entry name" value="dephospho-CoA kinase"/>
    <property type="match status" value="1"/>
</dbReference>
<dbReference type="Pfam" id="PF01121">
    <property type="entry name" value="CoaE"/>
    <property type="match status" value="1"/>
</dbReference>
<dbReference type="RefSeq" id="WP_003886151.1">
    <property type="nucleotide sequence ID" value="NZ_ANBO01000003.1"/>
</dbReference>
<dbReference type="Pfam" id="PF04229">
    <property type="entry name" value="GrpB"/>
    <property type="match status" value="1"/>
</dbReference>
<organism evidence="9 10">
    <name type="scientific">Mycolicibacterium phlei DSM 43239 = CCUG 21000</name>
    <dbReference type="NCBI Taxonomy" id="1226750"/>
    <lineage>
        <taxon>Bacteria</taxon>
        <taxon>Bacillati</taxon>
        <taxon>Actinomycetota</taxon>
        <taxon>Actinomycetes</taxon>
        <taxon>Mycobacteriales</taxon>
        <taxon>Mycobacteriaceae</taxon>
        <taxon>Mycolicibacterium</taxon>
    </lineage>
</organism>
<comment type="similarity">
    <text evidence="2">In the C-terminal section; belongs to the UPF0157 (GrpB) family.</text>
</comment>
<dbReference type="InterPro" id="IPR027417">
    <property type="entry name" value="P-loop_NTPase"/>
</dbReference>
<evidence type="ECO:0000256" key="5">
    <source>
        <dbReference type="ARBA" id="ARBA00022840"/>
    </source>
</evidence>
<comment type="caution">
    <text evidence="9">The sequence shown here is derived from an EMBL/GenBank/DDBJ whole genome shotgun (WGS) entry which is preliminary data.</text>
</comment>
<feature type="binding site" evidence="7">
    <location>
        <begin position="11"/>
        <end position="16"/>
    </location>
    <ligand>
        <name>ATP</name>
        <dbReference type="ChEBI" id="CHEBI:30616"/>
    </ligand>
</feature>
<dbReference type="PANTHER" id="PTHR10695:SF46">
    <property type="entry name" value="BIFUNCTIONAL COENZYME A SYNTHASE-RELATED"/>
    <property type="match status" value="1"/>
</dbReference>
<evidence type="ECO:0000313" key="10">
    <source>
        <dbReference type="Proteomes" id="UP000325690"/>
    </source>
</evidence>
<dbReference type="SUPFAM" id="SSF52540">
    <property type="entry name" value="P-loop containing nucleoside triphosphate hydrolases"/>
    <property type="match status" value="1"/>
</dbReference>
<dbReference type="NCBIfam" id="NF002879">
    <property type="entry name" value="PRK03333.1"/>
    <property type="match status" value="1"/>
</dbReference>
<dbReference type="AlphaFoldDB" id="A0A5N5V6U9"/>
<dbReference type="SUPFAM" id="SSF81301">
    <property type="entry name" value="Nucleotidyltransferase"/>
    <property type="match status" value="1"/>
</dbReference>
<keyword evidence="3 7" id="KW-0963">Cytoplasm</keyword>
<evidence type="ECO:0000256" key="4">
    <source>
        <dbReference type="ARBA" id="ARBA00022741"/>
    </source>
</evidence>
<sequence>MLRIGLSGGIGAGKSTVSSTFHELGGIIVDGDVIAREVVEPGTEGLAKLVDAFGREILHPDGALNRPALAAIAFSDEEKRQTLNGIVHPLVAHRRSELIAAAAEDAVIVEDIPLLVESGMAPMFPLVVIVHADEELRVKRLIEYRGFTEADARARIAAQATEEQRRAVADVWLDNSGSAGQLVEAARELWHSRILPFAHNLHENRPARPTPALVPYDPTWPDQARRILARLNTACGHRAVRIDHIGSTAVPGMDAKDVIDVQVTVPSLEVADELSDALTAVGYVRVPVTADTGKPDARSTVAEFDHSNDESLWHKRLHCSADPGRPTHVHIRVDGWPGQQFALLFVDWLRANPGVQSDYLELKRRVAAQGHATTGAYAEAKEPWFLDAYRRAWEWADTTGWKP</sequence>
<keyword evidence="7 9" id="KW-0808">Transferase</keyword>
<dbReference type="GO" id="GO:0004140">
    <property type="term" value="F:dephospho-CoA kinase activity"/>
    <property type="evidence" value="ECO:0007669"/>
    <property type="project" value="UniProtKB-UniRule"/>
</dbReference>
<comment type="similarity">
    <text evidence="7">Belongs to the CoaE family.</text>
</comment>
<keyword evidence="5 7" id="KW-0067">ATP-binding</keyword>
<dbReference type="GO" id="GO:0015937">
    <property type="term" value="P:coenzyme A biosynthetic process"/>
    <property type="evidence" value="ECO:0007669"/>
    <property type="project" value="UniProtKB-UniRule"/>
</dbReference>
<dbReference type="EMBL" id="ANBP01000007">
    <property type="protein sequence ID" value="KAB7757614.1"/>
    <property type="molecule type" value="Genomic_DNA"/>
</dbReference>
<evidence type="ECO:0000256" key="3">
    <source>
        <dbReference type="ARBA" id="ARBA00022490"/>
    </source>
</evidence>
<evidence type="ECO:0000256" key="7">
    <source>
        <dbReference type="HAMAP-Rule" id="MF_00376"/>
    </source>
</evidence>
<dbReference type="GO" id="GO:0005737">
    <property type="term" value="C:cytoplasm"/>
    <property type="evidence" value="ECO:0007669"/>
    <property type="project" value="UniProtKB-SubCell"/>
</dbReference>
<evidence type="ECO:0000256" key="6">
    <source>
        <dbReference type="ARBA" id="ARBA00022993"/>
    </source>
</evidence>
<proteinExistence type="inferred from homology"/>
<keyword evidence="7 9" id="KW-0418">Kinase</keyword>
<evidence type="ECO:0000313" key="9">
    <source>
        <dbReference type="EMBL" id="KAB7757614.1"/>
    </source>
</evidence>
<evidence type="ECO:0000256" key="8">
    <source>
        <dbReference type="NCBIfam" id="TIGR00152"/>
    </source>
</evidence>
<dbReference type="EC" id="2.7.1.24" evidence="7 8"/>
<accession>A0A5N5V6U9</accession>
<dbReference type="HAMAP" id="MF_00376">
    <property type="entry name" value="Dephospho_CoA_kinase"/>
    <property type="match status" value="1"/>
</dbReference>
<dbReference type="Proteomes" id="UP000325690">
    <property type="component" value="Unassembled WGS sequence"/>
</dbReference>
<dbReference type="Gene3D" id="3.30.460.10">
    <property type="entry name" value="Beta Polymerase, domain 2"/>
    <property type="match status" value="1"/>
</dbReference>
<name>A0A5N5V6U9_MYCPH</name>
<dbReference type="UniPathway" id="UPA00241">
    <property type="reaction ID" value="UER00356"/>
</dbReference>
<protein>
    <recommendedName>
        <fullName evidence="7 8">Dephospho-CoA kinase</fullName>
        <ecNumber evidence="7 8">2.7.1.24</ecNumber>
    </recommendedName>
    <alternativeName>
        <fullName evidence="7">Dephosphocoenzyme A kinase</fullName>
    </alternativeName>
</protein>
<comment type="catalytic activity">
    <reaction evidence="7">
        <text>3'-dephospho-CoA + ATP = ADP + CoA + H(+)</text>
        <dbReference type="Rhea" id="RHEA:18245"/>
        <dbReference type="ChEBI" id="CHEBI:15378"/>
        <dbReference type="ChEBI" id="CHEBI:30616"/>
        <dbReference type="ChEBI" id="CHEBI:57287"/>
        <dbReference type="ChEBI" id="CHEBI:57328"/>
        <dbReference type="ChEBI" id="CHEBI:456216"/>
        <dbReference type="EC" id="2.7.1.24"/>
    </reaction>
</comment>
<comment type="similarity">
    <text evidence="1">In the N-terminal section; belongs to the CoaE family.</text>
</comment>
<dbReference type="InterPro" id="IPR043519">
    <property type="entry name" value="NT_sf"/>
</dbReference>
<dbReference type="Gene3D" id="3.40.50.300">
    <property type="entry name" value="P-loop containing nucleotide triphosphate hydrolases"/>
    <property type="match status" value="1"/>
</dbReference>
<dbReference type="GO" id="GO:0005524">
    <property type="term" value="F:ATP binding"/>
    <property type="evidence" value="ECO:0007669"/>
    <property type="project" value="UniProtKB-UniRule"/>
</dbReference>
<dbReference type="PROSITE" id="PS51219">
    <property type="entry name" value="DPCK"/>
    <property type="match status" value="1"/>
</dbReference>
<keyword evidence="6 7" id="KW-0173">Coenzyme A biosynthesis</keyword>
<comment type="pathway">
    <text evidence="7">Cofactor biosynthesis; coenzyme A biosynthesis; CoA from (R)-pantothenate: step 5/5.</text>
</comment>
<dbReference type="GeneID" id="74303025"/>
<evidence type="ECO:0000256" key="2">
    <source>
        <dbReference type="ARBA" id="ARBA00011058"/>
    </source>
</evidence>
<dbReference type="InterPro" id="IPR001977">
    <property type="entry name" value="Depp_CoAkinase"/>
</dbReference>
<keyword evidence="4 7" id="KW-0547">Nucleotide-binding</keyword>
<dbReference type="InterPro" id="IPR007344">
    <property type="entry name" value="GrpB/CoaE"/>
</dbReference>
<dbReference type="CDD" id="cd02022">
    <property type="entry name" value="DPCK"/>
    <property type="match status" value="1"/>
</dbReference>
<evidence type="ECO:0000256" key="1">
    <source>
        <dbReference type="ARBA" id="ARBA00008826"/>
    </source>
</evidence>
<comment type="subcellular location">
    <subcellularLocation>
        <location evidence="7">Cytoplasm</location>
    </subcellularLocation>
</comment>
<gene>
    <name evidence="7 9" type="primary">coaE</name>
    <name evidence="9" type="ORF">MPHL21000_07455</name>
</gene>
<comment type="function">
    <text evidence="7">Catalyzes the phosphorylation of the 3'-hydroxyl group of dephosphocoenzyme A to form coenzyme A.</text>
</comment>
<reference evidence="9 10" key="1">
    <citation type="submission" date="2012-10" db="EMBL/GenBank/DDBJ databases">
        <title>The draft sequence of the Mycobacterium pheli genome.</title>
        <authorList>
            <person name="Pettersson B.M.F."/>
            <person name="Das S."/>
            <person name="Dasgupta S."/>
            <person name="Bhattacharya A."/>
            <person name="Kirsebom L.A."/>
        </authorList>
    </citation>
    <scope>NUCLEOTIDE SEQUENCE [LARGE SCALE GENOMIC DNA]</scope>
    <source>
        <strain evidence="9 10">CCUG 21000</strain>
    </source>
</reference>
<keyword evidence="10" id="KW-1185">Reference proteome</keyword>